<protein>
    <recommendedName>
        <fullName evidence="3">Transposase</fullName>
    </recommendedName>
</protein>
<name>A0ABM6B0Q2_STRAM</name>
<dbReference type="EMBL" id="CP012949">
    <property type="protein sequence ID" value="ANB07292.1"/>
    <property type="molecule type" value="Genomic_DNA"/>
</dbReference>
<evidence type="ECO:0008006" key="3">
    <source>
        <dbReference type="Google" id="ProtNLM"/>
    </source>
</evidence>
<proteinExistence type="predicted"/>
<gene>
    <name evidence="1" type="ORF">SAM40697_3334</name>
</gene>
<organism evidence="1 2">
    <name type="scientific">Streptomyces ambofaciens</name>
    <dbReference type="NCBI Taxonomy" id="1889"/>
    <lineage>
        <taxon>Bacteria</taxon>
        <taxon>Bacillati</taxon>
        <taxon>Actinomycetota</taxon>
        <taxon>Actinomycetes</taxon>
        <taxon>Kitasatosporales</taxon>
        <taxon>Streptomycetaceae</taxon>
        <taxon>Streptomyces</taxon>
    </lineage>
</organism>
<accession>A0ABM6B0Q2</accession>
<evidence type="ECO:0000313" key="1">
    <source>
        <dbReference type="EMBL" id="ANB07292.1"/>
    </source>
</evidence>
<sequence>MARCRFTVEGVLVLQRLSDKFDRLFRRAFIAGNHGHPNVWTSQYQLVDARWLASAQSQQAFQ</sequence>
<reference evidence="1 2" key="2">
    <citation type="journal article" date="2016" name="Genome Announc.">
        <title>Complete Genome Sequence of Streptomyces ambofaciens DSM 40697, a Paradigm for Genome Plasticity Studies.</title>
        <authorList>
            <person name="Thibessard A."/>
            <person name="Leblond P."/>
        </authorList>
    </citation>
    <scope>NUCLEOTIDE SEQUENCE [LARGE SCALE GENOMIC DNA]</scope>
    <source>
        <strain evidence="1 2">DSM 40697</strain>
    </source>
</reference>
<dbReference type="Proteomes" id="UP000076720">
    <property type="component" value="Chromosome"/>
</dbReference>
<reference evidence="2" key="1">
    <citation type="submission" date="2015-10" db="EMBL/GenBank/DDBJ databases">
        <title>Complete genome sequence of Streptomyces ambofaciens DSM 40697.</title>
        <authorList>
            <person name="Thibessard A."/>
            <person name="Leblond P."/>
        </authorList>
    </citation>
    <scope>NUCLEOTIDE SEQUENCE [LARGE SCALE GENOMIC DNA]</scope>
    <source>
        <strain evidence="2">DSM 40697</strain>
    </source>
</reference>
<evidence type="ECO:0000313" key="2">
    <source>
        <dbReference type="Proteomes" id="UP000076720"/>
    </source>
</evidence>
<keyword evidence="2" id="KW-1185">Reference proteome</keyword>